<organism evidence="1 2">
    <name type="scientific">Vibrio renipiscarius</name>
    <dbReference type="NCBI Taxonomy" id="1461322"/>
    <lineage>
        <taxon>Bacteria</taxon>
        <taxon>Pseudomonadati</taxon>
        <taxon>Pseudomonadota</taxon>
        <taxon>Gammaproteobacteria</taxon>
        <taxon>Vibrionales</taxon>
        <taxon>Vibrionaceae</taxon>
        <taxon>Vibrio</taxon>
    </lineage>
</organism>
<evidence type="ECO:0000313" key="2">
    <source>
        <dbReference type="Proteomes" id="UP000031672"/>
    </source>
</evidence>
<evidence type="ECO:0000313" key="1">
    <source>
        <dbReference type="EMBL" id="KII76142.1"/>
    </source>
</evidence>
<accession>A0A0C2NQP6</accession>
<keyword evidence="2" id="KW-1185">Reference proteome</keyword>
<name>A0A0C2NQP6_9VIBR</name>
<gene>
    <name evidence="1" type="ORF">OJ16_15100</name>
</gene>
<proteinExistence type="predicted"/>
<dbReference type="EMBL" id="JTKH01000024">
    <property type="protein sequence ID" value="KII76142.1"/>
    <property type="molecule type" value="Genomic_DNA"/>
</dbReference>
<dbReference type="AlphaFoldDB" id="A0A0C2NQP6"/>
<comment type="caution">
    <text evidence="1">The sequence shown here is derived from an EMBL/GenBank/DDBJ whole genome shotgun (WGS) entry which is preliminary data.</text>
</comment>
<dbReference type="RefSeq" id="WP_040992075.1">
    <property type="nucleotide sequence ID" value="NZ_JTKH01000024.1"/>
</dbReference>
<sequence length="127" mass="14419">MRKLAHFELKSVLSALDDAEFTQNYDFSNLVACGISLEAIRLVYRLKTALKRNGDLTVANYIQHVNQLYAVVDSFYGFKEMLGYGVLSQEIEREEKLLQLIDFVQSHGMDISIATQGIAWAISVRLE</sequence>
<dbReference type="Proteomes" id="UP000031672">
    <property type="component" value="Unassembled WGS sequence"/>
</dbReference>
<protein>
    <submittedName>
        <fullName evidence="1">Uncharacterized protein</fullName>
    </submittedName>
</protein>
<accession>A0A0C2NPW0</accession>
<reference evidence="1 2" key="1">
    <citation type="submission" date="2014-11" db="EMBL/GenBank/DDBJ databases">
        <title>Draft Genome Sequence of Vibrio piscirenalis strains CECT 8603T and CECT 8604, two marine Gammaproteobacterium isolated from cultured gilthead sea bream (Sparus aurata).</title>
        <authorList>
            <person name="Arahal D.R."/>
            <person name="Rodrigo-Torres L."/>
            <person name="Lucena T."/>
            <person name="Pujalte M.J."/>
        </authorList>
    </citation>
    <scope>NUCLEOTIDE SEQUENCE [LARGE SCALE GENOMIC DNA]</scope>
    <source>
        <strain evidence="1 2">DCR 1-4-2</strain>
    </source>
</reference>
<dbReference type="OrthoDB" id="5879206at2"/>